<name>A0ACC0Q7R3_RHOML</name>
<evidence type="ECO:0000313" key="1">
    <source>
        <dbReference type="EMBL" id="KAI8573881.1"/>
    </source>
</evidence>
<keyword evidence="2" id="KW-1185">Reference proteome</keyword>
<gene>
    <name evidence="1" type="ORF">RHMOL_Rhmol01G0310100</name>
</gene>
<comment type="caution">
    <text evidence="1">The sequence shown here is derived from an EMBL/GenBank/DDBJ whole genome shotgun (WGS) entry which is preliminary data.</text>
</comment>
<accession>A0ACC0Q7R3</accession>
<proteinExistence type="predicted"/>
<dbReference type="Proteomes" id="UP001062846">
    <property type="component" value="Chromosome 1"/>
</dbReference>
<sequence length="987" mass="115380">MPRRREEKDDYSDPELEDYKYRYYEELRDGKERVRVSENIFRCPYCYDKRWKEYDYKELHRHASRIGSDSKSEKFKDRARHLGLVKYLERCIDAKRLSSSQSTRKATQRVDGRTDSKRNKTRSPATTPTELEERLENVNVTPSISSTRITEPTKIVETLGNANRKLVESTRSLYGKSSQSIPACLEPSKCKTKEELIVWPWMALVANIPVEYKDGRYVGDGGRKLRDEWTSKGYNPLKVHPLWSRRGHSGFAIVEFKKDWDGFQNAMAFEKAFEVENHGRKDWYTVRRKGDQLYAWIAREEEYNSTGLIGEYLRKNADLKTVSDIETEDKRKDMKLVSNLTNALEVKNMKCEEITREISKTEIFMRNVMKQKEEMIQSYNEEMNQMQKDAADQLEKIFADHERSKSQLEAKRQKLELVEKELVEREALNTNEKRKLDIEKKMVIKIMFPSCSDGWNVDLNERAILAQKMADEKMWKLAEGQKRDKEKLHKKIIELEKKLDAKQALELEIVRMRGAVQVMKHVSEDGNLEDKRKMETIEKDLKDKEEDLEQMEALNQALIVKERQSNDELQEARKELINGFKDSKAFIGVKRMGELDAKPFRNAAKTKYAGEEVVEKAMEMCSLWEDYLRDPSWHPFKVISMGEGHKEIIDEEDEKLKSLKNECGDEVYKAVTKALAEMNEYNPSESAMDTTKEGKVAKEPSAGKVPDLTHNVRKMSQMTNSAVSEMKKIAEHFDSYEKDIKNREKELEEERRKIDSEKKATERAILSKVKESEDALRLAEERKKENEELHSRITELQNNLGNSMTLAFERKKENEELRCKIAELREKLEDTVRLAGERKKESEKLHSRITELQNNLGNFRTLAFERKKENEELCCKIAERWEKLEDAVTLAGEQKKENEELHSRITEVQKELENALRLAGEQKMEKEELHKMVAELQKKLESKKALELALKVIREFNEDGEVGLTDKMNGEVELKNKKDALEPTLSV</sequence>
<dbReference type="EMBL" id="CM046388">
    <property type="protein sequence ID" value="KAI8573881.1"/>
    <property type="molecule type" value="Genomic_DNA"/>
</dbReference>
<organism evidence="1 2">
    <name type="scientific">Rhododendron molle</name>
    <name type="common">Chinese azalea</name>
    <name type="synonym">Azalea mollis</name>
    <dbReference type="NCBI Taxonomy" id="49168"/>
    <lineage>
        <taxon>Eukaryota</taxon>
        <taxon>Viridiplantae</taxon>
        <taxon>Streptophyta</taxon>
        <taxon>Embryophyta</taxon>
        <taxon>Tracheophyta</taxon>
        <taxon>Spermatophyta</taxon>
        <taxon>Magnoliopsida</taxon>
        <taxon>eudicotyledons</taxon>
        <taxon>Gunneridae</taxon>
        <taxon>Pentapetalae</taxon>
        <taxon>asterids</taxon>
        <taxon>Ericales</taxon>
        <taxon>Ericaceae</taxon>
        <taxon>Ericoideae</taxon>
        <taxon>Rhodoreae</taxon>
        <taxon>Rhododendron</taxon>
    </lineage>
</organism>
<reference evidence="1" key="1">
    <citation type="submission" date="2022-02" db="EMBL/GenBank/DDBJ databases">
        <title>Plant Genome Project.</title>
        <authorList>
            <person name="Zhang R.-G."/>
        </authorList>
    </citation>
    <scope>NUCLEOTIDE SEQUENCE</scope>
    <source>
        <strain evidence="1">AT1</strain>
    </source>
</reference>
<evidence type="ECO:0000313" key="2">
    <source>
        <dbReference type="Proteomes" id="UP001062846"/>
    </source>
</evidence>
<protein>
    <submittedName>
        <fullName evidence="1">Uncharacterized protein</fullName>
    </submittedName>
</protein>